<keyword evidence="1" id="KW-0812">Transmembrane</keyword>
<evidence type="ECO:0000313" key="3">
    <source>
        <dbReference type="Proteomes" id="UP001205843"/>
    </source>
</evidence>
<sequence length="176" mass="19375">MAISAPTPRLQRGSVNLLLVATLAFIAFYGYNSVFVPHYNSKVIESMRGNPATVTIDEVLLAQEYAEKATPSIQPQGLYAYKGKWHGRSVSIRLLFSDDGSTLHKEAMLLGRHLLSASATVHFEGSVMRYSDIRGDRVLFSDKGTPVTVISADELVFEKPESSLEGTNGKVVFRRP</sequence>
<proteinExistence type="predicted"/>
<organism evidence="2 3">
    <name type="scientific">Natronocella acetinitrilica</name>
    <dbReference type="NCBI Taxonomy" id="414046"/>
    <lineage>
        <taxon>Bacteria</taxon>
        <taxon>Pseudomonadati</taxon>
        <taxon>Pseudomonadota</taxon>
        <taxon>Gammaproteobacteria</taxon>
        <taxon>Chromatiales</taxon>
        <taxon>Ectothiorhodospiraceae</taxon>
        <taxon>Natronocella</taxon>
    </lineage>
</organism>
<feature type="transmembrane region" description="Helical" evidence="1">
    <location>
        <begin position="12"/>
        <end position="31"/>
    </location>
</feature>
<comment type="caution">
    <text evidence="2">The sequence shown here is derived from an EMBL/GenBank/DDBJ whole genome shotgun (WGS) entry which is preliminary data.</text>
</comment>
<dbReference type="AlphaFoldDB" id="A0AAE3G409"/>
<dbReference type="RefSeq" id="WP_253476294.1">
    <property type="nucleotide sequence ID" value="NZ_JALJXV010000003.1"/>
</dbReference>
<evidence type="ECO:0000313" key="2">
    <source>
        <dbReference type="EMBL" id="MCP1674351.1"/>
    </source>
</evidence>
<dbReference type="Proteomes" id="UP001205843">
    <property type="component" value="Unassembled WGS sequence"/>
</dbReference>
<keyword evidence="1" id="KW-0472">Membrane</keyword>
<evidence type="ECO:0000256" key="1">
    <source>
        <dbReference type="SAM" id="Phobius"/>
    </source>
</evidence>
<name>A0AAE3G409_9GAMM</name>
<keyword evidence="1" id="KW-1133">Transmembrane helix</keyword>
<reference evidence="2" key="1">
    <citation type="submission" date="2022-03" db="EMBL/GenBank/DDBJ databases">
        <title>Genomic Encyclopedia of Type Strains, Phase III (KMG-III): the genomes of soil and plant-associated and newly described type strains.</title>
        <authorList>
            <person name="Whitman W."/>
        </authorList>
    </citation>
    <scope>NUCLEOTIDE SEQUENCE</scope>
    <source>
        <strain evidence="2">ANL 6-2</strain>
    </source>
</reference>
<dbReference type="EMBL" id="JALJXV010000003">
    <property type="protein sequence ID" value="MCP1674351.1"/>
    <property type="molecule type" value="Genomic_DNA"/>
</dbReference>
<protein>
    <submittedName>
        <fullName evidence="2">Uncharacterized protein</fullName>
    </submittedName>
</protein>
<accession>A0AAE3G409</accession>
<gene>
    <name evidence="2" type="ORF">J2T57_001453</name>
</gene>
<keyword evidence="3" id="KW-1185">Reference proteome</keyword>